<feature type="domain" description="ABC transporter" evidence="12">
    <location>
        <begin position="342"/>
        <end position="510"/>
    </location>
</feature>
<keyword evidence="9 11" id="KW-1133">Transmembrane helix</keyword>
<gene>
    <name evidence="14" type="ORF">A6R68_07127</name>
</gene>
<proteinExistence type="inferred from homology"/>
<dbReference type="OrthoDB" id="6500128at2759"/>
<feature type="transmembrane region" description="Helical" evidence="11">
    <location>
        <begin position="276"/>
        <end position="299"/>
    </location>
</feature>
<keyword evidence="4 11" id="KW-0812">Transmembrane</keyword>
<keyword evidence="7" id="KW-0067">ATP-binding</keyword>
<evidence type="ECO:0008006" key="16">
    <source>
        <dbReference type="Google" id="ProtNLM"/>
    </source>
</evidence>
<evidence type="ECO:0000256" key="5">
    <source>
        <dbReference type="ARBA" id="ARBA00022737"/>
    </source>
</evidence>
<evidence type="ECO:0000259" key="12">
    <source>
        <dbReference type="PROSITE" id="PS50893"/>
    </source>
</evidence>
<dbReference type="GO" id="GO:0005743">
    <property type="term" value="C:mitochondrial inner membrane"/>
    <property type="evidence" value="ECO:0007669"/>
    <property type="project" value="TreeGrafter"/>
</dbReference>
<evidence type="ECO:0000256" key="7">
    <source>
        <dbReference type="ARBA" id="ARBA00022840"/>
    </source>
</evidence>
<evidence type="ECO:0000256" key="3">
    <source>
        <dbReference type="ARBA" id="ARBA00022448"/>
    </source>
</evidence>
<dbReference type="PROSITE" id="PS50893">
    <property type="entry name" value="ABC_TRANSPORTER_2"/>
    <property type="match status" value="1"/>
</dbReference>
<dbReference type="InterPro" id="IPR011527">
    <property type="entry name" value="ABC1_TM_dom"/>
</dbReference>
<evidence type="ECO:0000256" key="1">
    <source>
        <dbReference type="ARBA" id="ARBA00004141"/>
    </source>
</evidence>
<dbReference type="PANTHER" id="PTHR43394:SF27">
    <property type="entry name" value="ATP-DEPENDENT TRANSLOCASE ABCB1-LIKE"/>
    <property type="match status" value="1"/>
</dbReference>
<feature type="non-terminal residue" evidence="14">
    <location>
        <position position="1"/>
    </location>
</feature>
<evidence type="ECO:0000256" key="11">
    <source>
        <dbReference type="SAM" id="Phobius"/>
    </source>
</evidence>
<dbReference type="Gene3D" id="3.40.50.300">
    <property type="entry name" value="P-loop containing nucleotide triphosphate hydrolases"/>
    <property type="match status" value="1"/>
</dbReference>
<keyword evidence="5" id="KW-0677">Repeat</keyword>
<dbReference type="PROSITE" id="PS50929">
    <property type="entry name" value="ABC_TM1F"/>
    <property type="match status" value="1"/>
</dbReference>
<comment type="caution">
    <text evidence="14">The sequence shown here is derived from an EMBL/GenBank/DDBJ whole genome shotgun (WGS) entry which is preliminary data.</text>
</comment>
<keyword evidence="10 11" id="KW-0472">Membrane</keyword>
<dbReference type="InterPro" id="IPR017871">
    <property type="entry name" value="ABC_transporter-like_CS"/>
</dbReference>
<dbReference type="GO" id="GO:0015421">
    <property type="term" value="F:ABC-type oligopeptide transporter activity"/>
    <property type="evidence" value="ECO:0007669"/>
    <property type="project" value="TreeGrafter"/>
</dbReference>
<keyword evidence="3" id="KW-0813">Transport</keyword>
<accession>A0A1A6GEQ9</accession>
<dbReference type="Pfam" id="PF00005">
    <property type="entry name" value="ABC_tran"/>
    <property type="match status" value="1"/>
</dbReference>
<dbReference type="SUPFAM" id="SSF52540">
    <property type="entry name" value="P-loop containing nucleoside triphosphate hydrolases"/>
    <property type="match status" value="1"/>
</dbReference>
<dbReference type="GO" id="GO:0005524">
    <property type="term" value="F:ATP binding"/>
    <property type="evidence" value="ECO:0007669"/>
    <property type="project" value="UniProtKB-KW"/>
</dbReference>
<dbReference type="GO" id="GO:0090374">
    <property type="term" value="P:oligopeptide export from mitochondrion"/>
    <property type="evidence" value="ECO:0007669"/>
    <property type="project" value="TreeGrafter"/>
</dbReference>
<feature type="domain" description="ABC transmembrane type-1" evidence="13">
    <location>
        <begin position="14"/>
        <end position="306"/>
    </location>
</feature>
<reference evidence="14 15" key="1">
    <citation type="submission" date="2016-06" db="EMBL/GenBank/DDBJ databases">
        <title>The Draft Genome Sequence and Annotation of the Desert Woodrat Neotoma lepida.</title>
        <authorList>
            <person name="Campbell M."/>
            <person name="Oakeson K.F."/>
            <person name="Yandell M."/>
            <person name="Halpert J.R."/>
            <person name="Dearing D."/>
        </authorList>
    </citation>
    <scope>NUCLEOTIDE SEQUENCE [LARGE SCALE GENOMIC DNA]</scope>
    <source>
        <strain evidence="14">417</strain>
        <tissue evidence="14">Liver</tissue>
    </source>
</reference>
<evidence type="ECO:0000256" key="9">
    <source>
        <dbReference type="ARBA" id="ARBA00022989"/>
    </source>
</evidence>
<sequence>FRFADNLDIALMTLGILASIVNGATVPLMSLVLGEISDHFINGCLLQTNKTSYQNCSQSQEKLNEDIIMLTLYYVGIGAAALIFGYIQISFWVITAARQTTRIRKQFFHSILAQDISWFDGSDICELNTRMAGDINKICDGIGDKIALLFQNMSGFFIGLVMSLMKSWKLSLVVLSTSPVIMVSSAVCSRELDAYSKAGAVAEEVLSSIRTVTAFGAQEKEIQRYTQNLKDAKDAGIKKAIASKLSLGAVYFFMNGAYGLAFWYGTSLIFGGEPGYTIGTILAVLFSVIHSSYCIGAAAPHLETFTIARAAAFNIFQVIDKKPNIDNFSTTGYKPECIKGNIEFKNVSFSYPSRPSIKILKGLNLKIKAGETVALVGPSGSGKTTTITMDENDIRTQNVRHYREHIGVVSQEPVLFGTTIGNNIKFGREGVSEEEMEQAAREANAYDFIVEFPKKFNTLVGDKGVQMSGGQKQRIAIARALVRNPKILILDEATSALDTESESVVQAALEK</sequence>
<dbReference type="InterPro" id="IPR036640">
    <property type="entry name" value="ABC1_TM_sf"/>
</dbReference>
<comment type="subcellular location">
    <subcellularLocation>
        <location evidence="1">Membrane</location>
        <topology evidence="1">Multi-pass membrane protein</topology>
    </subcellularLocation>
</comment>
<evidence type="ECO:0000259" key="13">
    <source>
        <dbReference type="PROSITE" id="PS50929"/>
    </source>
</evidence>
<dbReference type="GO" id="GO:0016887">
    <property type="term" value="F:ATP hydrolysis activity"/>
    <property type="evidence" value="ECO:0007669"/>
    <property type="project" value="InterPro"/>
</dbReference>
<dbReference type="STRING" id="56216.A0A1A6GEQ9"/>
<protein>
    <recommendedName>
        <fullName evidence="16">ABC transmembrane type-1 domain-containing protein</fullName>
    </recommendedName>
</protein>
<evidence type="ECO:0000256" key="8">
    <source>
        <dbReference type="ARBA" id="ARBA00022967"/>
    </source>
</evidence>
<dbReference type="PANTHER" id="PTHR43394">
    <property type="entry name" value="ATP-DEPENDENT PERMEASE MDL1, MITOCHONDRIAL"/>
    <property type="match status" value="1"/>
</dbReference>
<dbReference type="SUPFAM" id="SSF90123">
    <property type="entry name" value="ABC transporter transmembrane region"/>
    <property type="match status" value="1"/>
</dbReference>
<dbReference type="PROSITE" id="PS00211">
    <property type="entry name" value="ABC_TRANSPORTER_1"/>
    <property type="match status" value="1"/>
</dbReference>
<dbReference type="FunFam" id="1.20.1560.10:FF:000018">
    <property type="entry name" value="ATP-binding cassette subfamily B member 11"/>
    <property type="match status" value="1"/>
</dbReference>
<evidence type="ECO:0000256" key="2">
    <source>
        <dbReference type="ARBA" id="ARBA00007577"/>
    </source>
</evidence>
<dbReference type="Proteomes" id="UP000092124">
    <property type="component" value="Unassembled WGS sequence"/>
</dbReference>
<organism evidence="14 15">
    <name type="scientific">Neotoma lepida</name>
    <name type="common">Desert woodrat</name>
    <dbReference type="NCBI Taxonomy" id="56216"/>
    <lineage>
        <taxon>Eukaryota</taxon>
        <taxon>Metazoa</taxon>
        <taxon>Chordata</taxon>
        <taxon>Craniata</taxon>
        <taxon>Vertebrata</taxon>
        <taxon>Euteleostomi</taxon>
        <taxon>Mammalia</taxon>
        <taxon>Eutheria</taxon>
        <taxon>Euarchontoglires</taxon>
        <taxon>Glires</taxon>
        <taxon>Rodentia</taxon>
        <taxon>Myomorpha</taxon>
        <taxon>Muroidea</taxon>
        <taxon>Cricetidae</taxon>
        <taxon>Neotominae</taxon>
        <taxon>Neotoma</taxon>
    </lineage>
</organism>
<keyword evidence="6" id="KW-0547">Nucleotide-binding</keyword>
<dbReference type="AlphaFoldDB" id="A0A1A6GEQ9"/>
<dbReference type="InterPro" id="IPR027417">
    <property type="entry name" value="P-loop_NTPase"/>
</dbReference>
<evidence type="ECO:0000256" key="6">
    <source>
        <dbReference type="ARBA" id="ARBA00022741"/>
    </source>
</evidence>
<evidence type="ECO:0000313" key="15">
    <source>
        <dbReference type="Proteomes" id="UP000092124"/>
    </source>
</evidence>
<dbReference type="Pfam" id="PF00664">
    <property type="entry name" value="ABC_membrane"/>
    <property type="match status" value="1"/>
</dbReference>
<keyword evidence="15" id="KW-1185">Reference proteome</keyword>
<feature type="transmembrane region" description="Helical" evidence="11">
    <location>
        <begin position="72"/>
        <end position="95"/>
    </location>
</feature>
<dbReference type="Gene3D" id="1.20.1560.10">
    <property type="entry name" value="ABC transporter type 1, transmembrane domain"/>
    <property type="match status" value="1"/>
</dbReference>
<evidence type="ECO:0000256" key="4">
    <source>
        <dbReference type="ARBA" id="ARBA00022692"/>
    </source>
</evidence>
<feature type="non-terminal residue" evidence="14">
    <location>
        <position position="511"/>
    </location>
</feature>
<name>A0A1A6GEQ9_NEOLE</name>
<dbReference type="CDD" id="cd18577">
    <property type="entry name" value="ABC_6TM_Pgp_ABCB1_D1_like"/>
    <property type="match status" value="1"/>
</dbReference>
<keyword evidence="8" id="KW-1278">Translocase</keyword>
<dbReference type="InterPro" id="IPR003439">
    <property type="entry name" value="ABC_transporter-like_ATP-bd"/>
</dbReference>
<dbReference type="InterPro" id="IPR039421">
    <property type="entry name" value="Type_1_exporter"/>
</dbReference>
<dbReference type="EMBL" id="LZPO01097230">
    <property type="protein sequence ID" value="OBS64334.1"/>
    <property type="molecule type" value="Genomic_DNA"/>
</dbReference>
<evidence type="ECO:0000256" key="10">
    <source>
        <dbReference type="ARBA" id="ARBA00023136"/>
    </source>
</evidence>
<feature type="transmembrane region" description="Helical" evidence="11">
    <location>
        <begin position="245"/>
        <end position="264"/>
    </location>
</feature>
<evidence type="ECO:0000313" key="14">
    <source>
        <dbReference type="EMBL" id="OBS64334.1"/>
    </source>
</evidence>
<comment type="similarity">
    <text evidence="2">Belongs to the ABC transporter superfamily. ABCB family. Multidrug resistance exporter (TC 3.A.1.201) subfamily.</text>
</comment>